<evidence type="ECO:0000313" key="2">
    <source>
        <dbReference type="Proteomes" id="UP000253551"/>
    </source>
</evidence>
<evidence type="ECO:0000313" key="1">
    <source>
        <dbReference type="EMBL" id="RCH93973.1"/>
    </source>
</evidence>
<dbReference type="AlphaFoldDB" id="A0A367JVK5"/>
<organism evidence="1 2">
    <name type="scientific">Rhizopus stolonifer</name>
    <name type="common">Rhizopus nigricans</name>
    <dbReference type="NCBI Taxonomy" id="4846"/>
    <lineage>
        <taxon>Eukaryota</taxon>
        <taxon>Fungi</taxon>
        <taxon>Fungi incertae sedis</taxon>
        <taxon>Mucoromycota</taxon>
        <taxon>Mucoromycotina</taxon>
        <taxon>Mucoromycetes</taxon>
        <taxon>Mucorales</taxon>
        <taxon>Mucorineae</taxon>
        <taxon>Rhizopodaceae</taxon>
        <taxon>Rhizopus</taxon>
    </lineage>
</organism>
<reference evidence="1 2" key="1">
    <citation type="journal article" date="2018" name="G3 (Bethesda)">
        <title>Phylogenetic and Phylogenomic Definition of Rhizopus Species.</title>
        <authorList>
            <person name="Gryganskyi A.P."/>
            <person name="Golan J."/>
            <person name="Dolatabadi S."/>
            <person name="Mondo S."/>
            <person name="Robb S."/>
            <person name="Idnurm A."/>
            <person name="Muszewska A."/>
            <person name="Steczkiewicz K."/>
            <person name="Masonjones S."/>
            <person name="Liao H.L."/>
            <person name="Gajdeczka M.T."/>
            <person name="Anike F."/>
            <person name="Vuek A."/>
            <person name="Anishchenko I.M."/>
            <person name="Voigt K."/>
            <person name="de Hoog G.S."/>
            <person name="Smith M.E."/>
            <person name="Heitman J."/>
            <person name="Vilgalys R."/>
            <person name="Stajich J.E."/>
        </authorList>
    </citation>
    <scope>NUCLEOTIDE SEQUENCE [LARGE SCALE GENOMIC DNA]</scope>
    <source>
        <strain evidence="1 2">LSU 92-RS-03</strain>
    </source>
</reference>
<dbReference type="OrthoDB" id="2282487at2759"/>
<gene>
    <name evidence="1" type="ORF">CU098_008845</name>
</gene>
<comment type="caution">
    <text evidence="1">The sequence shown here is derived from an EMBL/GenBank/DDBJ whole genome shotgun (WGS) entry which is preliminary data.</text>
</comment>
<sequence length="136" mass="15958">MGSGEGGLLLFYLKRDSKFFGEHGNETHVYEMDIDKEQCLLEQLTSYGQYIDPKPPEKTTRMKIEEPEEKITDRQTLEHFIALREYRSYKDFESCDDVFTRKGRCGRLKGKPVILNEEHQEYLVRSIDKSSTLVLD</sequence>
<accession>A0A367JVK5</accession>
<proteinExistence type="predicted"/>
<protein>
    <submittedName>
        <fullName evidence="1">Uncharacterized protein</fullName>
    </submittedName>
</protein>
<dbReference type="EMBL" id="PJQM01002620">
    <property type="protein sequence ID" value="RCH93973.1"/>
    <property type="molecule type" value="Genomic_DNA"/>
</dbReference>
<name>A0A367JVK5_RHIST</name>
<dbReference type="Proteomes" id="UP000253551">
    <property type="component" value="Unassembled WGS sequence"/>
</dbReference>
<keyword evidence="2" id="KW-1185">Reference proteome</keyword>